<dbReference type="Pfam" id="PF06224">
    <property type="entry name" value="AlkZ-like"/>
    <property type="match status" value="1"/>
</dbReference>
<accession>A0A1X7KLT5</accession>
<reference evidence="2" key="1">
    <citation type="submission" date="2017-04" db="EMBL/GenBank/DDBJ databases">
        <authorList>
            <person name="Varghese N."/>
            <person name="Submissions S."/>
        </authorList>
    </citation>
    <scope>NUCLEOTIDE SEQUENCE [LARGE SCALE GENOMIC DNA]</scope>
    <source>
        <strain evidence="2">VKM Ac-2510</strain>
    </source>
</reference>
<name>A0A1X7KLT5_9MICO</name>
<dbReference type="PANTHER" id="PTHR30528">
    <property type="entry name" value="CYTOPLASMIC PROTEIN"/>
    <property type="match status" value="1"/>
</dbReference>
<evidence type="ECO:0000313" key="2">
    <source>
        <dbReference type="Proteomes" id="UP000193244"/>
    </source>
</evidence>
<dbReference type="InterPro" id="IPR009351">
    <property type="entry name" value="AlkZ-like"/>
</dbReference>
<keyword evidence="2" id="KW-1185">Reference proteome</keyword>
<dbReference type="PANTHER" id="PTHR30528:SF0">
    <property type="entry name" value="CYTOPLASMIC PROTEIN"/>
    <property type="match status" value="1"/>
</dbReference>
<protein>
    <recommendedName>
        <fullName evidence="3">Winged helix-turn-helix domain-containing protein</fullName>
    </recommendedName>
</protein>
<evidence type="ECO:0000313" key="1">
    <source>
        <dbReference type="EMBL" id="SMG41673.1"/>
    </source>
</evidence>
<evidence type="ECO:0008006" key="3">
    <source>
        <dbReference type="Google" id="ProtNLM"/>
    </source>
</evidence>
<proteinExistence type="predicted"/>
<dbReference type="EMBL" id="FXAY01000004">
    <property type="protein sequence ID" value="SMG41673.1"/>
    <property type="molecule type" value="Genomic_DNA"/>
</dbReference>
<dbReference type="AlphaFoldDB" id="A0A1X7KLT5"/>
<dbReference type="STRING" id="150121.SAMN06296010_2641"/>
<gene>
    <name evidence="1" type="ORF">SAMN06296010_2641</name>
</gene>
<organism evidence="1 2">
    <name type="scientific">Agreia pratensis</name>
    <dbReference type="NCBI Taxonomy" id="150121"/>
    <lineage>
        <taxon>Bacteria</taxon>
        <taxon>Bacillati</taxon>
        <taxon>Actinomycetota</taxon>
        <taxon>Actinomycetes</taxon>
        <taxon>Micrococcales</taxon>
        <taxon>Microbacteriaceae</taxon>
        <taxon>Agreia</taxon>
    </lineage>
</organism>
<sequence length="411" mass="46326">MSRCRRCVGTLENMAQSLSPALARRVALAAQGFGRVPTDVVPGVRQLGAVIDRLGLLQIDSVNVFERSHYLPVFARLGNYDKAQLDRVTYSPRITEYWAHEASFIPVDTLPLLRWRQQEYRERAEADADSWFAANRPMTEWLLTELAAKGPMRASEIEHESNTRSGSWWGWSDVKRGLETLFRWGDVVSAGRTRFERVYALPEQVLPAAVRELHVARDEAMRRLVSISARAHGVGTADDIADYFRLKAVDAVPAIRQLEEAGELLPVTIDGWGKPAWLHRDARLPRRMQATALLSPFDPVVWARARALRLFDFHYRIEIYTPEPKRVFGYYVLPVLIDDQVVGRVDLKNDRQAGVLRVRAAWAEDGAPDHTAARLAPVLRQTMQWQGLESIEVSAKGNLAAALAAEISSEN</sequence>
<dbReference type="Proteomes" id="UP000193244">
    <property type="component" value="Unassembled WGS sequence"/>
</dbReference>